<evidence type="ECO:0000256" key="1">
    <source>
        <dbReference type="SAM" id="MobiDB-lite"/>
    </source>
</evidence>
<accession>A0ABR2EZ79</accession>
<evidence type="ECO:0000313" key="2">
    <source>
        <dbReference type="EMBL" id="KAK8568022.1"/>
    </source>
</evidence>
<feature type="compositionally biased region" description="Basic and acidic residues" evidence="1">
    <location>
        <begin position="28"/>
        <end position="50"/>
    </location>
</feature>
<organism evidence="2 3">
    <name type="scientific">Hibiscus sabdariffa</name>
    <name type="common">roselle</name>
    <dbReference type="NCBI Taxonomy" id="183260"/>
    <lineage>
        <taxon>Eukaryota</taxon>
        <taxon>Viridiplantae</taxon>
        <taxon>Streptophyta</taxon>
        <taxon>Embryophyta</taxon>
        <taxon>Tracheophyta</taxon>
        <taxon>Spermatophyta</taxon>
        <taxon>Magnoliopsida</taxon>
        <taxon>eudicotyledons</taxon>
        <taxon>Gunneridae</taxon>
        <taxon>Pentapetalae</taxon>
        <taxon>rosids</taxon>
        <taxon>malvids</taxon>
        <taxon>Malvales</taxon>
        <taxon>Malvaceae</taxon>
        <taxon>Malvoideae</taxon>
        <taxon>Hibiscus</taxon>
    </lineage>
</organism>
<comment type="caution">
    <text evidence="2">The sequence shown here is derived from an EMBL/GenBank/DDBJ whole genome shotgun (WGS) entry which is preliminary data.</text>
</comment>
<name>A0ABR2EZ79_9ROSI</name>
<dbReference type="EMBL" id="JBBPBM010000009">
    <property type="protein sequence ID" value="KAK8568022.1"/>
    <property type="molecule type" value="Genomic_DNA"/>
</dbReference>
<feature type="region of interest" description="Disordered" evidence="1">
    <location>
        <begin position="24"/>
        <end position="50"/>
    </location>
</feature>
<proteinExistence type="predicted"/>
<reference evidence="2 3" key="1">
    <citation type="journal article" date="2024" name="G3 (Bethesda)">
        <title>Genome assembly of Hibiscus sabdariffa L. provides insights into metabolisms of medicinal natural products.</title>
        <authorList>
            <person name="Kim T."/>
        </authorList>
    </citation>
    <scope>NUCLEOTIDE SEQUENCE [LARGE SCALE GENOMIC DNA]</scope>
    <source>
        <strain evidence="2">TK-2024</strain>
        <tissue evidence="2">Old leaves</tissue>
    </source>
</reference>
<dbReference type="Proteomes" id="UP001472677">
    <property type="component" value="Unassembled WGS sequence"/>
</dbReference>
<gene>
    <name evidence="2" type="ORF">V6N12_006589</name>
</gene>
<evidence type="ECO:0000313" key="3">
    <source>
        <dbReference type="Proteomes" id="UP001472677"/>
    </source>
</evidence>
<sequence>MSTIWARLVDHQFNTAATTWVSKPSRKVRGDGSHERRTTTERWRHGSVRTETRSAPVAVVRATNGQRTFVTSGVANYEWVYKRVHNDKTSGGRGTEWLKVGLVQEEEWVPLVVAVWCTTDEKAFVGGRTEKGVEERV</sequence>
<keyword evidence="3" id="KW-1185">Reference proteome</keyword>
<protein>
    <submittedName>
        <fullName evidence="2">Uncharacterized protein</fullName>
    </submittedName>
</protein>